<dbReference type="Pfam" id="PF08459">
    <property type="entry name" value="UvrC_RNaseH_dom"/>
    <property type="match status" value="1"/>
</dbReference>
<dbReference type="InterPro" id="IPR050066">
    <property type="entry name" value="UvrABC_protein_C"/>
</dbReference>
<dbReference type="SUPFAM" id="SSF46600">
    <property type="entry name" value="C-terminal UvrC-binding domain of UvrB"/>
    <property type="match status" value="1"/>
</dbReference>
<dbReference type="SUPFAM" id="SSF82771">
    <property type="entry name" value="GIY-YIG endonuclease"/>
    <property type="match status" value="1"/>
</dbReference>
<reference evidence="4 5" key="1">
    <citation type="journal article" date="2016" name="Nat. Commun.">
        <title>Thousands of microbial genomes shed light on interconnected biogeochemical processes in an aquifer system.</title>
        <authorList>
            <person name="Anantharaman K."/>
            <person name="Brown C.T."/>
            <person name="Hug L.A."/>
            <person name="Sharon I."/>
            <person name="Castelle C.J."/>
            <person name="Probst A.J."/>
            <person name="Thomas B.C."/>
            <person name="Singh A."/>
            <person name="Wilkins M.J."/>
            <person name="Karaoz U."/>
            <person name="Brodie E.L."/>
            <person name="Williams K.H."/>
            <person name="Hubbard S.S."/>
            <person name="Banfield J.F."/>
        </authorList>
    </citation>
    <scope>NUCLEOTIDE SEQUENCE [LARGE SCALE GENOMIC DNA]</scope>
</reference>
<feature type="domain" description="GIY-YIG" evidence="2">
    <location>
        <begin position="10"/>
        <end position="86"/>
    </location>
</feature>
<dbReference type="PANTHER" id="PTHR30562:SF1">
    <property type="entry name" value="UVRABC SYSTEM PROTEIN C"/>
    <property type="match status" value="1"/>
</dbReference>
<dbReference type="InterPro" id="IPR001162">
    <property type="entry name" value="UvrC_RNase_H_dom"/>
</dbReference>
<dbReference type="SMART" id="SM00465">
    <property type="entry name" value="GIYc"/>
    <property type="match status" value="1"/>
</dbReference>
<evidence type="ECO:0000259" key="3">
    <source>
        <dbReference type="PROSITE" id="PS50165"/>
    </source>
</evidence>
<dbReference type="EMBL" id="MHQN01000014">
    <property type="protein sequence ID" value="OHA03647.1"/>
    <property type="molecule type" value="Genomic_DNA"/>
</dbReference>
<gene>
    <name evidence="4" type="ORF">A3C92_01065</name>
</gene>
<evidence type="ECO:0000313" key="4">
    <source>
        <dbReference type="EMBL" id="OHA03647.1"/>
    </source>
</evidence>
<dbReference type="GO" id="GO:0006289">
    <property type="term" value="P:nucleotide-excision repair"/>
    <property type="evidence" value="ECO:0007669"/>
    <property type="project" value="InterPro"/>
</dbReference>
<dbReference type="PROSITE" id="PS50151">
    <property type="entry name" value="UVR"/>
    <property type="match status" value="1"/>
</dbReference>
<evidence type="ECO:0008006" key="6">
    <source>
        <dbReference type="Google" id="ProtNLM"/>
    </source>
</evidence>
<dbReference type="Gene3D" id="3.30.420.340">
    <property type="entry name" value="UvrC, RNAse H endonuclease domain"/>
    <property type="match status" value="1"/>
</dbReference>
<dbReference type="InterPro" id="IPR001943">
    <property type="entry name" value="UVR_dom"/>
</dbReference>
<evidence type="ECO:0000313" key="5">
    <source>
        <dbReference type="Proteomes" id="UP000177177"/>
    </source>
</evidence>
<dbReference type="InterPro" id="IPR035901">
    <property type="entry name" value="GIY-YIG_endonuc_sf"/>
</dbReference>
<dbReference type="AlphaFoldDB" id="A0A1G2KW27"/>
<dbReference type="InterPro" id="IPR047296">
    <property type="entry name" value="GIY-YIG_UvrC_Cho"/>
</dbReference>
<organism evidence="4 5">
    <name type="scientific">Candidatus Sungbacteria bacterium RIFCSPHIGHO2_02_FULL_53_17</name>
    <dbReference type="NCBI Taxonomy" id="1802275"/>
    <lineage>
        <taxon>Bacteria</taxon>
        <taxon>Candidatus Sungiibacteriota</taxon>
    </lineage>
</organism>
<evidence type="ECO:0000259" key="2">
    <source>
        <dbReference type="PROSITE" id="PS50164"/>
    </source>
</evidence>
<evidence type="ECO:0000259" key="1">
    <source>
        <dbReference type="PROSITE" id="PS50151"/>
    </source>
</evidence>
<dbReference type="PROSITE" id="PS50165">
    <property type="entry name" value="UVRC"/>
    <property type="match status" value="1"/>
</dbReference>
<feature type="domain" description="UVR" evidence="1">
    <location>
        <begin position="202"/>
        <end position="237"/>
    </location>
</feature>
<proteinExistence type="predicted"/>
<sequence>MLDKPSAVPHTPGVYFFKKGSVLLYIGKALDLKKRLASYFRATVGDKVRRLRAEATSVEWNEMASNIEALIREAELIRRYTPKYNVLMRDDKSYLYVAFTREPFPRVVAVRRTMIADARWDVVVGPFISSMTLYATLKLLRRIFPYCTCRTPHKRPCWNAQIGRCPGFCCDKSTSQNSNDKLQTEYGENIKNIIAVLSGKRRGLAVRLKREMREASRAEAYERAALLRDQTERLEDIFRHRHTLSPLRGRGTRVAWPRMEKIVRATTGAEREICRVEGYDISNISGTAATGSMVVFVDGSPVKAEYRKFKIKTVHRISDVDMHREVMRRRLSHPEWPYPDLIVIDGGKPQLNAVASVIREARERRHALGITLSALAKREEELYIEGKTKPVRLDSLPHPVMHFFQRVRDESHRFAKRYHHKLRELSYHGQVSQKQTPRV</sequence>
<dbReference type="GO" id="GO:0009380">
    <property type="term" value="C:excinuclease repair complex"/>
    <property type="evidence" value="ECO:0007669"/>
    <property type="project" value="TreeGrafter"/>
</dbReference>
<dbReference type="Gene3D" id="3.40.1440.10">
    <property type="entry name" value="GIY-YIG endonuclease"/>
    <property type="match status" value="1"/>
</dbReference>
<name>A0A1G2KW27_9BACT</name>
<dbReference type="InterPro" id="IPR038476">
    <property type="entry name" value="UvrC_RNase_H_dom_sf"/>
</dbReference>
<dbReference type="Pfam" id="PF01541">
    <property type="entry name" value="GIY-YIG"/>
    <property type="match status" value="1"/>
</dbReference>
<dbReference type="Pfam" id="PF02151">
    <property type="entry name" value="UVR"/>
    <property type="match status" value="1"/>
</dbReference>
<dbReference type="PROSITE" id="PS50164">
    <property type="entry name" value="GIY_YIG"/>
    <property type="match status" value="1"/>
</dbReference>
<dbReference type="InterPro" id="IPR036876">
    <property type="entry name" value="UVR_dom_sf"/>
</dbReference>
<protein>
    <recommendedName>
        <fullName evidence="6">Excinuclease ABC subunit C</fullName>
    </recommendedName>
</protein>
<dbReference type="InterPro" id="IPR000305">
    <property type="entry name" value="GIY-YIG_endonuc"/>
</dbReference>
<comment type="caution">
    <text evidence="4">The sequence shown here is derived from an EMBL/GenBank/DDBJ whole genome shotgun (WGS) entry which is preliminary data.</text>
</comment>
<accession>A0A1G2KW27</accession>
<dbReference type="PANTHER" id="PTHR30562">
    <property type="entry name" value="UVRC/OXIDOREDUCTASE"/>
    <property type="match status" value="1"/>
</dbReference>
<feature type="domain" description="UvrC family homology region profile" evidence="3">
    <location>
        <begin position="258"/>
        <end position="358"/>
    </location>
</feature>
<dbReference type="GO" id="GO:0009381">
    <property type="term" value="F:excinuclease ABC activity"/>
    <property type="evidence" value="ECO:0007669"/>
    <property type="project" value="InterPro"/>
</dbReference>
<dbReference type="Proteomes" id="UP000177177">
    <property type="component" value="Unassembled WGS sequence"/>
</dbReference>
<dbReference type="CDD" id="cd10434">
    <property type="entry name" value="GIY-YIG_UvrC_Cho"/>
    <property type="match status" value="1"/>
</dbReference>